<feature type="domain" description="F-box" evidence="3">
    <location>
        <begin position="11"/>
        <end position="57"/>
    </location>
</feature>
<evidence type="ECO:0000256" key="2">
    <source>
        <dbReference type="SAM" id="MobiDB-lite"/>
    </source>
</evidence>
<dbReference type="InterPro" id="IPR036047">
    <property type="entry name" value="F-box-like_dom_sf"/>
</dbReference>
<feature type="compositionally biased region" description="Pro residues" evidence="2">
    <location>
        <begin position="230"/>
        <end position="261"/>
    </location>
</feature>
<comment type="caution">
    <text evidence="4">The sequence shown here is derived from an EMBL/GenBank/DDBJ whole genome shotgun (WGS) entry which is preliminary data.</text>
</comment>
<dbReference type="PROSITE" id="PS50181">
    <property type="entry name" value="FBOX"/>
    <property type="match status" value="1"/>
</dbReference>
<dbReference type="GO" id="GO:0005930">
    <property type="term" value="C:axoneme"/>
    <property type="evidence" value="ECO:0007669"/>
    <property type="project" value="UniProtKB-SubCell"/>
</dbReference>
<feature type="region of interest" description="Disordered" evidence="2">
    <location>
        <begin position="229"/>
        <end position="268"/>
    </location>
</feature>
<evidence type="ECO:0000256" key="1">
    <source>
        <dbReference type="ARBA" id="ARBA00004430"/>
    </source>
</evidence>
<dbReference type="InterPro" id="IPR032675">
    <property type="entry name" value="LRR_dom_sf"/>
</dbReference>
<feature type="non-terminal residue" evidence="4">
    <location>
        <position position="1"/>
    </location>
</feature>
<dbReference type="SMART" id="SM00256">
    <property type="entry name" value="FBOX"/>
    <property type="match status" value="1"/>
</dbReference>
<keyword evidence="5" id="KW-1185">Reference proteome</keyword>
<dbReference type="Proteomes" id="UP001054857">
    <property type="component" value="Unassembled WGS sequence"/>
</dbReference>
<evidence type="ECO:0000313" key="5">
    <source>
        <dbReference type="Proteomes" id="UP001054857"/>
    </source>
</evidence>
<dbReference type="EMBL" id="BMAR01000017">
    <property type="protein sequence ID" value="GFR47228.1"/>
    <property type="molecule type" value="Genomic_DNA"/>
</dbReference>
<dbReference type="AlphaFoldDB" id="A0AAD3DV75"/>
<dbReference type="InterPro" id="IPR001810">
    <property type="entry name" value="F-box_dom"/>
</dbReference>
<dbReference type="Gene3D" id="3.80.10.10">
    <property type="entry name" value="Ribonuclease Inhibitor"/>
    <property type="match status" value="1"/>
</dbReference>
<comment type="subcellular location">
    <subcellularLocation>
        <location evidence="1">Cytoplasm</location>
        <location evidence="1">Cytoskeleton</location>
        <location evidence="1">Cilium axoneme</location>
    </subcellularLocation>
</comment>
<proteinExistence type="predicted"/>
<dbReference type="SUPFAM" id="SSF52047">
    <property type="entry name" value="RNI-like"/>
    <property type="match status" value="1"/>
</dbReference>
<gene>
    <name evidence="4" type="ORF">Agub_g8912</name>
</gene>
<reference evidence="4 5" key="1">
    <citation type="journal article" date="2021" name="Sci. Rep.">
        <title>Genome sequencing of the multicellular alga Astrephomene provides insights into convergent evolution of germ-soma differentiation.</title>
        <authorList>
            <person name="Yamashita S."/>
            <person name="Yamamoto K."/>
            <person name="Matsuzaki R."/>
            <person name="Suzuki S."/>
            <person name="Yamaguchi H."/>
            <person name="Hirooka S."/>
            <person name="Minakuchi Y."/>
            <person name="Miyagishima S."/>
            <person name="Kawachi M."/>
            <person name="Toyoda A."/>
            <person name="Nozaki H."/>
        </authorList>
    </citation>
    <scope>NUCLEOTIDE SEQUENCE [LARGE SCALE GENOMIC DNA]</scope>
    <source>
        <strain evidence="4 5">NIES-4017</strain>
    </source>
</reference>
<dbReference type="Pfam" id="PF00646">
    <property type="entry name" value="F-box"/>
    <property type="match status" value="1"/>
</dbReference>
<protein>
    <recommendedName>
        <fullName evidence="3">F-box domain-containing protein</fullName>
    </recommendedName>
</protein>
<sequence length="278" mass="30634">MDTAEANQSDASVFMNLPDLVWETIASTLKAHHRAILRGVCRKFRTLVNNTVTKIKLDPSSSEDPLSWRLHARFPRLEHLEALKPSDQDCLTDPVIAQLALKDLCRLPRLTSLGLESCTQLTVAGLAALALAVPGVEKLVLPQVCQLSRSDSLLLVLHRLPRLSHLKLQCCRHCDEAALAPLSLLSGLTALELEDYGLALKQVSQLTCLTALRSIMVWSDYSLNLHTDPPGHPPHLPHPLPQPPAPNPHNLPPHPHPPNPQHPNLHHIHIPPHGLFGL</sequence>
<dbReference type="SUPFAM" id="SSF81383">
    <property type="entry name" value="F-box domain"/>
    <property type="match status" value="1"/>
</dbReference>
<evidence type="ECO:0000313" key="4">
    <source>
        <dbReference type="EMBL" id="GFR47228.1"/>
    </source>
</evidence>
<evidence type="ECO:0000259" key="3">
    <source>
        <dbReference type="PROSITE" id="PS50181"/>
    </source>
</evidence>
<name>A0AAD3DV75_9CHLO</name>
<accession>A0AAD3DV75</accession>
<organism evidence="4 5">
    <name type="scientific">Astrephomene gubernaculifera</name>
    <dbReference type="NCBI Taxonomy" id="47775"/>
    <lineage>
        <taxon>Eukaryota</taxon>
        <taxon>Viridiplantae</taxon>
        <taxon>Chlorophyta</taxon>
        <taxon>core chlorophytes</taxon>
        <taxon>Chlorophyceae</taxon>
        <taxon>CS clade</taxon>
        <taxon>Chlamydomonadales</taxon>
        <taxon>Astrephomenaceae</taxon>
        <taxon>Astrephomene</taxon>
    </lineage>
</organism>